<dbReference type="InterPro" id="IPR029061">
    <property type="entry name" value="THDP-binding"/>
</dbReference>
<gene>
    <name evidence="6" type="ORF">OMP40_18795</name>
</gene>
<sequence length="298" mass="32692">MRSTFIRELLSQAAVDDRVFLITPDMGFSVLEPFAARYPDRFLNAGIAEQNAAGIAAGLALSGKIVYVYSIIPFITMRCFEQVRVDIAYMNTNVRLIGVGAGLSYGPAGATHHAIEDIAVMRALPNMTVCCPGDPVETRELIRRSFAHDGPMYFRLGKNGEPRIHADERTIPIGEAVTVAEGTDMACFVTSTMLEPACRWVREWQRAGKSVLLASFPTVKPLDVPYIQRVIDSGMPILTVEEHSVIGGTRQRRGRGRRGIREGGLLQTRRDSRPVFACRGQPGFSPDPDGRGEARVSA</sequence>
<dbReference type="PANTHER" id="PTHR43825:SF5">
    <property type="entry name" value="HYPOTHETICAL TRANSKETOLASE FAMILY PROTEIN"/>
    <property type="match status" value="1"/>
</dbReference>
<dbReference type="RefSeq" id="WP_277533671.1">
    <property type="nucleotide sequence ID" value="NZ_JAPDIA010000007.1"/>
</dbReference>
<evidence type="ECO:0000256" key="4">
    <source>
        <dbReference type="SAM" id="MobiDB-lite"/>
    </source>
</evidence>
<evidence type="ECO:0000313" key="6">
    <source>
        <dbReference type="EMBL" id="MDG0811186.1"/>
    </source>
</evidence>
<dbReference type="Pfam" id="PF02779">
    <property type="entry name" value="Transket_pyr"/>
    <property type="match status" value="1"/>
</dbReference>
<dbReference type="PANTHER" id="PTHR43825">
    <property type="entry name" value="PYRUVATE DEHYDROGENASE E1 COMPONENT"/>
    <property type="match status" value="1"/>
</dbReference>
<evidence type="ECO:0000259" key="5">
    <source>
        <dbReference type="SMART" id="SM00861"/>
    </source>
</evidence>
<dbReference type="Gene3D" id="3.40.50.970">
    <property type="match status" value="1"/>
</dbReference>
<feature type="domain" description="Transketolase-like pyrimidine-binding" evidence="5">
    <location>
        <begin position="1"/>
        <end position="163"/>
    </location>
</feature>
<dbReference type="CDD" id="cd07033">
    <property type="entry name" value="TPP_PYR_DXS_TK_like"/>
    <property type="match status" value="1"/>
</dbReference>
<accession>A0A9X4KVQ6</accession>
<feature type="region of interest" description="Disordered" evidence="4">
    <location>
        <begin position="275"/>
        <end position="298"/>
    </location>
</feature>
<proteinExistence type="inferred from homology"/>
<dbReference type="SUPFAM" id="SSF52518">
    <property type="entry name" value="Thiamin diphosphate-binding fold (THDP-binding)"/>
    <property type="match status" value="1"/>
</dbReference>
<dbReference type="InterPro" id="IPR051157">
    <property type="entry name" value="PDH/Transketolase"/>
</dbReference>
<comment type="cofactor">
    <cofactor evidence="1">
        <name>thiamine diphosphate</name>
        <dbReference type="ChEBI" id="CHEBI:58937"/>
    </cofactor>
</comment>
<dbReference type="InterPro" id="IPR005475">
    <property type="entry name" value="Transketolase-like_Pyr-bd"/>
</dbReference>
<evidence type="ECO:0000256" key="2">
    <source>
        <dbReference type="ARBA" id="ARBA00007131"/>
    </source>
</evidence>
<reference evidence="6" key="1">
    <citation type="submission" date="2022-10" db="EMBL/GenBank/DDBJ databases">
        <title>Comparative genomic analysis of Cohnella hashimotonis sp. nov., isolated from the International Space Station.</title>
        <authorList>
            <person name="Simpson A."/>
            <person name="Venkateswaran K."/>
        </authorList>
    </citation>
    <scope>NUCLEOTIDE SEQUENCE</scope>
    <source>
        <strain evidence="6">DSM 28161</strain>
    </source>
</reference>
<feature type="compositionally biased region" description="Basic and acidic residues" evidence="4">
    <location>
        <begin position="288"/>
        <end position="298"/>
    </location>
</feature>
<dbReference type="FunFam" id="3.40.50.970:FF:000129">
    <property type="entry name" value="Transketolase"/>
    <property type="match status" value="1"/>
</dbReference>
<dbReference type="AlphaFoldDB" id="A0A9X4KVQ6"/>
<evidence type="ECO:0000313" key="7">
    <source>
        <dbReference type="Proteomes" id="UP001153404"/>
    </source>
</evidence>
<dbReference type="SUPFAM" id="SSF52922">
    <property type="entry name" value="TK C-terminal domain-like"/>
    <property type="match status" value="1"/>
</dbReference>
<dbReference type="Proteomes" id="UP001153404">
    <property type="component" value="Unassembled WGS sequence"/>
</dbReference>
<dbReference type="InterPro" id="IPR009014">
    <property type="entry name" value="Transketo_C/PFOR_II"/>
</dbReference>
<dbReference type="EMBL" id="JAPDIA010000007">
    <property type="protein sequence ID" value="MDG0811186.1"/>
    <property type="molecule type" value="Genomic_DNA"/>
</dbReference>
<dbReference type="SMART" id="SM00861">
    <property type="entry name" value="Transket_pyr"/>
    <property type="match status" value="1"/>
</dbReference>
<keyword evidence="7" id="KW-1185">Reference proteome</keyword>
<evidence type="ECO:0000256" key="1">
    <source>
        <dbReference type="ARBA" id="ARBA00001964"/>
    </source>
</evidence>
<dbReference type="Gene3D" id="3.40.50.920">
    <property type="match status" value="1"/>
</dbReference>
<keyword evidence="3" id="KW-0786">Thiamine pyrophosphate</keyword>
<dbReference type="InterPro" id="IPR033248">
    <property type="entry name" value="Transketolase_C"/>
</dbReference>
<dbReference type="Pfam" id="PF02780">
    <property type="entry name" value="Transketolase_C"/>
    <property type="match status" value="1"/>
</dbReference>
<protein>
    <submittedName>
        <fullName evidence="6">1-deoxy-D-xylulose-5-phosphate synthase</fullName>
    </submittedName>
</protein>
<comment type="similarity">
    <text evidence="2">Belongs to the transketolase family.</text>
</comment>
<name>A0A9X4KVQ6_9BACL</name>
<organism evidence="6 7">
    <name type="scientific">Cohnella rhizosphaerae</name>
    <dbReference type="NCBI Taxonomy" id="1457232"/>
    <lineage>
        <taxon>Bacteria</taxon>
        <taxon>Bacillati</taxon>
        <taxon>Bacillota</taxon>
        <taxon>Bacilli</taxon>
        <taxon>Bacillales</taxon>
        <taxon>Paenibacillaceae</taxon>
        <taxon>Cohnella</taxon>
    </lineage>
</organism>
<evidence type="ECO:0000256" key="3">
    <source>
        <dbReference type="ARBA" id="ARBA00023052"/>
    </source>
</evidence>
<comment type="caution">
    <text evidence="6">The sequence shown here is derived from an EMBL/GenBank/DDBJ whole genome shotgun (WGS) entry which is preliminary data.</text>
</comment>